<organism evidence="4 5">
    <name type="scientific">Acaulospora morrowiae</name>
    <dbReference type="NCBI Taxonomy" id="94023"/>
    <lineage>
        <taxon>Eukaryota</taxon>
        <taxon>Fungi</taxon>
        <taxon>Fungi incertae sedis</taxon>
        <taxon>Mucoromycota</taxon>
        <taxon>Glomeromycotina</taxon>
        <taxon>Glomeromycetes</taxon>
        <taxon>Diversisporales</taxon>
        <taxon>Acaulosporaceae</taxon>
        <taxon>Acaulospora</taxon>
    </lineage>
</organism>
<dbReference type="EMBL" id="CAJVPV010007128">
    <property type="protein sequence ID" value="CAG8614978.1"/>
    <property type="molecule type" value="Genomic_DNA"/>
</dbReference>
<evidence type="ECO:0000313" key="4">
    <source>
        <dbReference type="EMBL" id="CAG8614978.1"/>
    </source>
</evidence>
<feature type="region of interest" description="Disordered" evidence="2">
    <location>
        <begin position="93"/>
        <end position="126"/>
    </location>
</feature>
<dbReference type="AlphaFoldDB" id="A0A9N9GLQ4"/>
<keyword evidence="5" id="KW-1185">Reference proteome</keyword>
<accession>A0A9N9GLQ4</accession>
<feature type="coiled-coil region" evidence="1">
    <location>
        <begin position="132"/>
        <end position="159"/>
    </location>
</feature>
<feature type="non-terminal residue" evidence="4">
    <location>
        <position position="205"/>
    </location>
</feature>
<evidence type="ECO:0000313" key="5">
    <source>
        <dbReference type="Proteomes" id="UP000789342"/>
    </source>
</evidence>
<protein>
    <submittedName>
        <fullName evidence="4">18326_t:CDS:1</fullName>
    </submittedName>
</protein>
<dbReference type="Proteomes" id="UP000789342">
    <property type="component" value="Unassembled WGS sequence"/>
</dbReference>
<sequence length="205" mass="23356">MSLAKTRLRNVKNKDITDEITTQNDVRKSNMSLEELRNLCQLLNLDSGGSKPNLIDGLRKISTGSDLSLRESCERMDTGNSDDLQTMLQECENSTSEPSCESDNDENVKTSSNSTRSSTKRLKTKEGDTNELKVLLKEIKYLRNDIKNVEEKVETTNIKTTIRDTWPDRKFEKLRDQHEYDTLRSIGQELDLALNTTSGTEALQY</sequence>
<name>A0A9N9GLQ4_9GLOM</name>
<keyword evidence="1" id="KW-0175">Coiled coil</keyword>
<reference evidence="4" key="1">
    <citation type="submission" date="2021-06" db="EMBL/GenBank/DDBJ databases">
        <authorList>
            <person name="Kallberg Y."/>
            <person name="Tangrot J."/>
            <person name="Rosling A."/>
        </authorList>
    </citation>
    <scope>NUCLEOTIDE SEQUENCE</scope>
    <source>
        <strain evidence="4">CL551</strain>
    </source>
</reference>
<gene>
    <name evidence="4" type="ORF">AMORRO_LOCUS8395</name>
</gene>
<proteinExistence type="predicted"/>
<dbReference type="InterPro" id="IPR003034">
    <property type="entry name" value="SAP_dom"/>
</dbReference>
<comment type="caution">
    <text evidence="4">The sequence shown here is derived from an EMBL/GenBank/DDBJ whole genome shotgun (WGS) entry which is preliminary data.</text>
</comment>
<evidence type="ECO:0000256" key="2">
    <source>
        <dbReference type="SAM" id="MobiDB-lite"/>
    </source>
</evidence>
<evidence type="ECO:0000259" key="3">
    <source>
        <dbReference type="PROSITE" id="PS50800"/>
    </source>
</evidence>
<evidence type="ECO:0000256" key="1">
    <source>
        <dbReference type="SAM" id="Coils"/>
    </source>
</evidence>
<feature type="domain" description="SAP" evidence="3">
    <location>
        <begin position="28"/>
        <end position="62"/>
    </location>
</feature>
<dbReference type="PROSITE" id="PS50800">
    <property type="entry name" value="SAP"/>
    <property type="match status" value="1"/>
</dbReference>